<dbReference type="SUPFAM" id="SSF81321">
    <property type="entry name" value="Family A G protein-coupled receptor-like"/>
    <property type="match status" value="1"/>
</dbReference>
<organism evidence="11 12">
    <name type="scientific">Polypedilum vanderplanki</name>
    <name type="common">Sleeping chironomid midge</name>
    <dbReference type="NCBI Taxonomy" id="319348"/>
    <lineage>
        <taxon>Eukaryota</taxon>
        <taxon>Metazoa</taxon>
        <taxon>Ecdysozoa</taxon>
        <taxon>Arthropoda</taxon>
        <taxon>Hexapoda</taxon>
        <taxon>Insecta</taxon>
        <taxon>Pterygota</taxon>
        <taxon>Neoptera</taxon>
        <taxon>Endopterygota</taxon>
        <taxon>Diptera</taxon>
        <taxon>Nematocera</taxon>
        <taxon>Chironomoidea</taxon>
        <taxon>Chironomidae</taxon>
        <taxon>Chironominae</taxon>
        <taxon>Polypedilum</taxon>
        <taxon>Polypedilum</taxon>
    </lineage>
</organism>
<accession>A0A9J6BXW1</accession>
<protein>
    <recommendedName>
        <fullName evidence="10">G-protein coupled receptors family 1 profile domain-containing protein</fullName>
    </recommendedName>
</protein>
<evidence type="ECO:0000256" key="7">
    <source>
        <dbReference type="ARBA" id="ARBA00023170"/>
    </source>
</evidence>
<dbReference type="PRINTS" id="PR00237">
    <property type="entry name" value="GPCRRHODOPSN"/>
</dbReference>
<evidence type="ECO:0000256" key="9">
    <source>
        <dbReference type="SAM" id="Phobius"/>
    </source>
</evidence>
<reference evidence="11" key="1">
    <citation type="submission" date="2021-03" db="EMBL/GenBank/DDBJ databases">
        <title>Chromosome level genome of the anhydrobiotic midge Polypedilum vanderplanki.</title>
        <authorList>
            <person name="Yoshida Y."/>
            <person name="Kikawada T."/>
            <person name="Gusev O."/>
        </authorList>
    </citation>
    <scope>NUCLEOTIDE SEQUENCE</scope>
    <source>
        <strain evidence="11">NIAS01</strain>
        <tissue evidence="11">Whole body or cell culture</tissue>
    </source>
</reference>
<evidence type="ECO:0000313" key="12">
    <source>
        <dbReference type="Proteomes" id="UP001107558"/>
    </source>
</evidence>
<dbReference type="GO" id="GO:0042277">
    <property type="term" value="F:peptide binding"/>
    <property type="evidence" value="ECO:0007669"/>
    <property type="project" value="TreeGrafter"/>
</dbReference>
<feature type="transmembrane region" description="Helical" evidence="9">
    <location>
        <begin position="322"/>
        <end position="342"/>
    </location>
</feature>
<dbReference type="OrthoDB" id="5964776at2759"/>
<proteinExistence type="inferred from homology"/>
<comment type="subcellular location">
    <subcellularLocation>
        <location evidence="1">Cell membrane</location>
        <topology evidence="1">Multi-pass membrane protein</topology>
    </subcellularLocation>
</comment>
<dbReference type="EMBL" id="JADBJN010000002">
    <property type="protein sequence ID" value="KAG5674801.1"/>
    <property type="molecule type" value="Genomic_DNA"/>
</dbReference>
<feature type="transmembrane region" description="Helical" evidence="9">
    <location>
        <begin position="199"/>
        <end position="217"/>
    </location>
</feature>
<keyword evidence="6 9" id="KW-0472">Membrane</keyword>
<dbReference type="GO" id="GO:0004930">
    <property type="term" value="F:G protein-coupled receptor activity"/>
    <property type="evidence" value="ECO:0007669"/>
    <property type="project" value="UniProtKB-KW"/>
</dbReference>
<keyword evidence="5 9" id="KW-1133">Transmembrane helix</keyword>
<evidence type="ECO:0000256" key="1">
    <source>
        <dbReference type="ARBA" id="ARBA00004651"/>
    </source>
</evidence>
<evidence type="ECO:0000256" key="5">
    <source>
        <dbReference type="ARBA" id="ARBA00022989"/>
    </source>
</evidence>
<evidence type="ECO:0000256" key="6">
    <source>
        <dbReference type="ARBA" id="ARBA00023136"/>
    </source>
</evidence>
<evidence type="ECO:0000256" key="8">
    <source>
        <dbReference type="RuleBase" id="RU000688"/>
    </source>
</evidence>
<keyword evidence="4 8" id="KW-0812">Transmembrane</keyword>
<dbReference type="InterPro" id="IPR017452">
    <property type="entry name" value="GPCR_Rhodpsn_7TM"/>
</dbReference>
<keyword evidence="8" id="KW-0807">Transducer</keyword>
<evidence type="ECO:0000313" key="11">
    <source>
        <dbReference type="EMBL" id="KAG5674801.1"/>
    </source>
</evidence>
<dbReference type="GO" id="GO:0032870">
    <property type="term" value="P:cellular response to hormone stimulus"/>
    <property type="evidence" value="ECO:0007669"/>
    <property type="project" value="TreeGrafter"/>
</dbReference>
<feature type="transmembrane region" description="Helical" evidence="9">
    <location>
        <begin position="148"/>
        <end position="169"/>
    </location>
</feature>
<evidence type="ECO:0000256" key="3">
    <source>
        <dbReference type="ARBA" id="ARBA00022475"/>
    </source>
</evidence>
<feature type="transmembrane region" description="Helical" evidence="9">
    <location>
        <begin position="107"/>
        <end position="127"/>
    </location>
</feature>
<keyword evidence="12" id="KW-1185">Reference proteome</keyword>
<dbReference type="InterPro" id="IPR000276">
    <property type="entry name" value="GPCR_Rhodpsn"/>
</dbReference>
<dbReference type="PROSITE" id="PS50262">
    <property type="entry name" value="G_PROTEIN_RECEP_F1_2"/>
    <property type="match status" value="1"/>
</dbReference>
<sequence length="463" mass="52825">MSFLKTISENDNDNDIIYTTTEIILYAVRTTTTTWNASSDSDVTYNSDSANQTFLANNISNVEQKEYIFDRPILIFSRRLRSITNFFLANLAVADFCVGILCVYQNLSLYLIDSYTASIFILIVICMERYLAIQHPISSKQILTSRRLKIVIGFVWFGSVLYSIPKFIFVQTITNQLNDRTETICIVNRKDYNMKFFDILNFVCLYLLPLFVMTVLYSRIAISLWKSSKGLGRSLQMKSTTPMTPNAISSSNNSSYCRYQQKCDKRMLNASESEVSMESDKNGVATWRTHSVHGNNHGRHFPHQTHISTHSTNNVLRARRGVVRMLIVVVLTFALCNLPLHGRKMWQYWSDDYGGDSNFSALFTPLTFLATYFNSGVNPLLYAILSRNFRKGMSELLICSFKSNKNKMSNKRAVTHVSNLNSTTMMTHMNGDDNNGALSMADRGHQLNQSVMEYDSCNDVETQ</sequence>
<feature type="transmembrane region" description="Helical" evidence="9">
    <location>
        <begin position="362"/>
        <end position="385"/>
    </location>
</feature>
<feature type="transmembrane region" description="Helical" evidence="9">
    <location>
        <begin position="83"/>
        <end position="101"/>
    </location>
</feature>
<comment type="similarity">
    <text evidence="2 8">Belongs to the G-protein coupled receptor 1 family.</text>
</comment>
<evidence type="ECO:0000256" key="2">
    <source>
        <dbReference type="ARBA" id="ARBA00010663"/>
    </source>
</evidence>
<comment type="caution">
    <text evidence="11">The sequence shown here is derived from an EMBL/GenBank/DDBJ whole genome shotgun (WGS) entry which is preliminary data.</text>
</comment>
<keyword evidence="3" id="KW-1003">Cell membrane</keyword>
<dbReference type="Proteomes" id="UP001107558">
    <property type="component" value="Chromosome 2"/>
</dbReference>
<dbReference type="GO" id="GO:0005886">
    <property type="term" value="C:plasma membrane"/>
    <property type="evidence" value="ECO:0007669"/>
    <property type="project" value="UniProtKB-SubCell"/>
</dbReference>
<name>A0A9J6BXW1_POLVA</name>
<dbReference type="PANTHER" id="PTHR24241">
    <property type="entry name" value="NEUROPEPTIDE RECEPTOR-RELATED G-PROTEIN COUPLED RECEPTOR"/>
    <property type="match status" value="1"/>
</dbReference>
<keyword evidence="7 8" id="KW-0675">Receptor</keyword>
<keyword evidence="8" id="KW-0297">G-protein coupled receptor</keyword>
<feature type="domain" description="G-protein coupled receptors family 1 profile" evidence="10">
    <location>
        <begin position="66"/>
        <end position="382"/>
    </location>
</feature>
<dbReference type="Gene3D" id="1.20.1070.10">
    <property type="entry name" value="Rhodopsin 7-helix transmembrane proteins"/>
    <property type="match status" value="1"/>
</dbReference>
<dbReference type="AlphaFoldDB" id="A0A9J6BXW1"/>
<gene>
    <name evidence="11" type="ORF">PVAND_004749</name>
</gene>
<evidence type="ECO:0000259" key="10">
    <source>
        <dbReference type="PROSITE" id="PS50262"/>
    </source>
</evidence>
<dbReference type="PANTHER" id="PTHR24241:SF194">
    <property type="entry name" value="TRISSIN RECEPTOR"/>
    <property type="match status" value="1"/>
</dbReference>
<dbReference type="PROSITE" id="PS00237">
    <property type="entry name" value="G_PROTEIN_RECEP_F1_1"/>
    <property type="match status" value="1"/>
</dbReference>
<evidence type="ECO:0000256" key="4">
    <source>
        <dbReference type="ARBA" id="ARBA00022692"/>
    </source>
</evidence>
<dbReference type="Pfam" id="PF00001">
    <property type="entry name" value="7tm_1"/>
    <property type="match status" value="1"/>
</dbReference>